<evidence type="ECO:0000313" key="1">
    <source>
        <dbReference type="EMBL" id="GFQ98929.1"/>
    </source>
</evidence>
<comment type="caution">
    <text evidence="1">The sequence shown here is derived from an EMBL/GenBank/DDBJ whole genome shotgun (WGS) entry which is preliminary data.</text>
</comment>
<organism evidence="1 2">
    <name type="scientific">Trichonephila clavata</name>
    <name type="common">Joro spider</name>
    <name type="synonym">Nephila clavata</name>
    <dbReference type="NCBI Taxonomy" id="2740835"/>
    <lineage>
        <taxon>Eukaryota</taxon>
        <taxon>Metazoa</taxon>
        <taxon>Ecdysozoa</taxon>
        <taxon>Arthropoda</taxon>
        <taxon>Chelicerata</taxon>
        <taxon>Arachnida</taxon>
        <taxon>Araneae</taxon>
        <taxon>Araneomorphae</taxon>
        <taxon>Entelegynae</taxon>
        <taxon>Araneoidea</taxon>
        <taxon>Nephilidae</taxon>
        <taxon>Trichonephila</taxon>
    </lineage>
</organism>
<dbReference type="EMBL" id="BMAO01005081">
    <property type="protein sequence ID" value="GFQ98929.1"/>
    <property type="molecule type" value="Genomic_DNA"/>
</dbReference>
<protein>
    <submittedName>
        <fullName evidence="1">Uncharacterized protein</fullName>
    </submittedName>
</protein>
<keyword evidence="2" id="KW-1185">Reference proteome</keyword>
<dbReference type="AlphaFoldDB" id="A0A8X6L740"/>
<accession>A0A8X6L740</accession>
<gene>
    <name evidence="1" type="ORF">TNCT_703991</name>
</gene>
<evidence type="ECO:0000313" key="2">
    <source>
        <dbReference type="Proteomes" id="UP000887116"/>
    </source>
</evidence>
<dbReference type="Proteomes" id="UP000887116">
    <property type="component" value="Unassembled WGS sequence"/>
</dbReference>
<proteinExistence type="predicted"/>
<name>A0A8X6L740_TRICU</name>
<reference evidence="1" key="1">
    <citation type="submission" date="2020-07" db="EMBL/GenBank/DDBJ databases">
        <title>Multicomponent nature underlies the extraordinary mechanical properties of spider dragline silk.</title>
        <authorList>
            <person name="Kono N."/>
            <person name="Nakamura H."/>
            <person name="Mori M."/>
            <person name="Yoshida Y."/>
            <person name="Ohtoshi R."/>
            <person name="Malay A.D."/>
            <person name="Moran D.A.P."/>
            <person name="Tomita M."/>
            <person name="Numata K."/>
            <person name="Arakawa K."/>
        </authorList>
    </citation>
    <scope>NUCLEOTIDE SEQUENCE</scope>
</reference>
<sequence length="86" mass="9604">MPIELYTAITPSIRHLRPFGSALYVGTPLRGKLGMKAKKKPQQSNSGAVQAFPRLKFSDYEVVENGDDDETVNNISKPPYLKIQIQ</sequence>